<proteinExistence type="predicted"/>
<name>L1LB98_THEEQ</name>
<sequence length="157" mass="17707">MSESDQNSGESQTNIDTKSDVAKDGEKAVKDRGIENVVRAYNVPVDFTISKLEDLILSECPSVKLRQIISPSLWEEKLDVSWKIICANRKSYDALLAKEDIWLTRDKKDKQTHAITFVPGDALDIAHVPSKVDEQMLVNAYNNEMKRNVPKNEGLCD</sequence>
<dbReference type="AlphaFoldDB" id="L1LB98"/>
<protein>
    <submittedName>
        <fullName evidence="2">Uncharacterized protein</fullName>
    </submittedName>
</protein>
<gene>
    <name evidence="2" type="ORF">BEWA_050120</name>
</gene>
<organism evidence="2 3">
    <name type="scientific">Theileria equi strain WA</name>
    <dbReference type="NCBI Taxonomy" id="1537102"/>
    <lineage>
        <taxon>Eukaryota</taxon>
        <taxon>Sar</taxon>
        <taxon>Alveolata</taxon>
        <taxon>Apicomplexa</taxon>
        <taxon>Aconoidasida</taxon>
        <taxon>Piroplasmida</taxon>
        <taxon>Theileriidae</taxon>
        <taxon>Theileria</taxon>
    </lineage>
</organism>
<keyword evidence="3" id="KW-1185">Reference proteome</keyword>
<evidence type="ECO:0000313" key="2">
    <source>
        <dbReference type="EMBL" id="EKX72544.1"/>
    </source>
</evidence>
<dbReference type="GeneID" id="15804970"/>
<feature type="compositionally biased region" description="Polar residues" evidence="1">
    <location>
        <begin position="1"/>
        <end position="16"/>
    </location>
</feature>
<dbReference type="VEuPathDB" id="PiroplasmaDB:BEWA_050120"/>
<feature type="region of interest" description="Disordered" evidence="1">
    <location>
        <begin position="1"/>
        <end position="26"/>
    </location>
</feature>
<dbReference type="KEGG" id="beq:BEWA_050120"/>
<dbReference type="eggNOG" id="ENOG502QXMY">
    <property type="taxonomic scope" value="Eukaryota"/>
</dbReference>
<comment type="caution">
    <text evidence="2">The sequence shown here is derived from an EMBL/GenBank/DDBJ whole genome shotgun (WGS) entry which is preliminary data.</text>
</comment>
<dbReference type="Proteomes" id="UP000031512">
    <property type="component" value="Unassembled WGS sequence"/>
</dbReference>
<dbReference type="EMBL" id="ACOU01000007">
    <property type="protein sequence ID" value="EKX72544.1"/>
    <property type="molecule type" value="Genomic_DNA"/>
</dbReference>
<evidence type="ECO:0000313" key="3">
    <source>
        <dbReference type="Proteomes" id="UP000031512"/>
    </source>
</evidence>
<reference evidence="2 3" key="1">
    <citation type="journal article" date="2012" name="BMC Genomics">
        <title>Comparative genomic analysis and phylogenetic position of Theileria equi.</title>
        <authorList>
            <person name="Kappmeyer L.S."/>
            <person name="Thiagarajan M."/>
            <person name="Herndon D.R."/>
            <person name="Ramsay J.D."/>
            <person name="Caler E."/>
            <person name="Djikeng A."/>
            <person name="Gillespie J.J."/>
            <person name="Lau A.O."/>
            <person name="Roalson E.H."/>
            <person name="Silva J.C."/>
            <person name="Silva M.G."/>
            <person name="Suarez C.E."/>
            <person name="Ueti M.W."/>
            <person name="Nene V.M."/>
            <person name="Mealey R.H."/>
            <person name="Knowles D.P."/>
            <person name="Brayton K.A."/>
        </authorList>
    </citation>
    <scope>NUCLEOTIDE SEQUENCE [LARGE SCALE GENOMIC DNA]</scope>
    <source>
        <strain evidence="2 3">WA</strain>
    </source>
</reference>
<accession>L1LB98</accession>
<dbReference type="OrthoDB" id="364341at2759"/>
<feature type="compositionally biased region" description="Basic and acidic residues" evidence="1">
    <location>
        <begin position="17"/>
        <end position="26"/>
    </location>
</feature>
<dbReference type="RefSeq" id="XP_004831996.1">
    <property type="nucleotide sequence ID" value="XM_004831939.1"/>
</dbReference>
<evidence type="ECO:0000256" key="1">
    <source>
        <dbReference type="SAM" id="MobiDB-lite"/>
    </source>
</evidence>